<keyword evidence="17" id="KW-0969">Cilium</keyword>
<dbReference type="InterPro" id="IPR040627">
    <property type="entry name" value="T3SS_ATPase_C"/>
</dbReference>
<evidence type="ECO:0000256" key="11">
    <source>
        <dbReference type="ARBA" id="ARBA00022927"/>
    </source>
</evidence>
<keyword evidence="11" id="KW-0653">Protein transport</keyword>
<evidence type="ECO:0000256" key="3">
    <source>
        <dbReference type="ARBA" id="ARBA00012473"/>
    </source>
</evidence>
<dbReference type="SMART" id="SM00382">
    <property type="entry name" value="AAA"/>
    <property type="match status" value="1"/>
</dbReference>
<dbReference type="RefSeq" id="WP_155446152.1">
    <property type="nucleotide sequence ID" value="NZ_JAOQNR010000009.1"/>
</dbReference>
<dbReference type="GO" id="GO:0030254">
    <property type="term" value="P:protein secretion by the type III secretion system"/>
    <property type="evidence" value="ECO:0007669"/>
    <property type="project" value="InterPro"/>
</dbReference>
<dbReference type="GO" id="GO:0030257">
    <property type="term" value="C:type III protein secretion system complex"/>
    <property type="evidence" value="ECO:0007669"/>
    <property type="project" value="InterPro"/>
</dbReference>
<evidence type="ECO:0000256" key="15">
    <source>
        <dbReference type="ARBA" id="ARBA00023310"/>
    </source>
</evidence>
<evidence type="ECO:0000256" key="6">
    <source>
        <dbReference type="ARBA" id="ARBA00022490"/>
    </source>
</evidence>
<evidence type="ECO:0000259" key="16">
    <source>
        <dbReference type="SMART" id="SM00382"/>
    </source>
</evidence>
<sequence>MEALERLHREVLEADLRLDPVRIGGVVTEVGPSAYRVAGLSRYLKLGDVVALDLEDRTSPGEVVKIDMEGVTVKSFDARVEGGVGNLAFRARPLRLKPHHSWKGRVINALGSPIDGEGPLMEGERSLPIDAEPPAAMRRERVQNPIRSGVRVIDFFTPLCAGQRVGIFAGSGVGKSTLLAMLAGSPGFDSVVIALVGERGREVREFLEEALGDNRRLAITVVSTADESAMMRRLAPKTAMTIAEYLRDRGESVLLIVDSITRFAHAARDVALAAGEPAVARGYAPSVFTELPKLLERAGPGEIGGGAITGVFSVLVDGDDHNDPVADNIRGTLDGHIVLDRAIADQARYPAVNVLSSVSRLAHHVWTKEQRALVMRLRAMIARFESSRDLRLMGGYQAGSDPLMDQAVGFTPKIYEAMNQSREDPPSVDAFRELANALQSDKPAG</sequence>
<gene>
    <name evidence="17" type="primary">fliI</name>
    <name evidence="17" type="ORF">GJ654_10710</name>
</gene>
<dbReference type="AlphaFoldDB" id="A0A6N8DNP7"/>
<evidence type="ECO:0000256" key="9">
    <source>
        <dbReference type="ARBA" id="ARBA00022795"/>
    </source>
</evidence>
<protein>
    <recommendedName>
        <fullName evidence="4">Flagellum-specific ATP synthase</fullName>
        <ecNumber evidence="3">7.1.2.2</ecNumber>
    </recommendedName>
</protein>
<dbReference type="InterPro" id="IPR000194">
    <property type="entry name" value="ATPase_F1/V1/A1_a/bsu_nucl-bd"/>
</dbReference>
<evidence type="ECO:0000256" key="14">
    <source>
        <dbReference type="ARBA" id="ARBA00023225"/>
    </source>
</evidence>
<keyword evidence="6" id="KW-0963">Cytoplasm</keyword>
<dbReference type="InterPro" id="IPR003593">
    <property type="entry name" value="AAA+_ATPase"/>
</dbReference>
<evidence type="ECO:0000256" key="13">
    <source>
        <dbReference type="ARBA" id="ARBA00023065"/>
    </source>
</evidence>
<proteinExistence type="inferred from homology"/>
<keyword evidence="15" id="KW-0066">ATP synthesis</keyword>
<dbReference type="Proteomes" id="UP000439113">
    <property type="component" value="Unassembled WGS sequence"/>
</dbReference>
<comment type="subcellular location">
    <subcellularLocation>
        <location evidence="1">Cytoplasm</location>
    </subcellularLocation>
</comment>
<dbReference type="InterPro" id="IPR050053">
    <property type="entry name" value="ATPase_alpha/beta_chains"/>
</dbReference>
<name>A0A6N8DNP7_RHOAC</name>
<dbReference type="Pfam" id="PF18269">
    <property type="entry name" value="T3SS_ATPase_C"/>
    <property type="match status" value="1"/>
</dbReference>
<keyword evidence="10" id="KW-0067">ATP-binding</keyword>
<dbReference type="InterPro" id="IPR027417">
    <property type="entry name" value="P-loop_NTPase"/>
</dbReference>
<dbReference type="SUPFAM" id="SSF52540">
    <property type="entry name" value="P-loop containing nucleoside triphosphate hydrolases"/>
    <property type="match status" value="1"/>
</dbReference>
<reference evidence="17 18" key="1">
    <citation type="submission" date="2019-11" db="EMBL/GenBank/DDBJ databases">
        <title>Whole-genome sequence of a Rhodoblastus acidophilus DSM 142.</title>
        <authorList>
            <person name="Kyndt J.A."/>
            <person name="Meyer T.E."/>
        </authorList>
    </citation>
    <scope>NUCLEOTIDE SEQUENCE [LARGE SCALE GENOMIC DNA]</scope>
    <source>
        <strain evidence="17 18">DSM 142</strain>
    </source>
</reference>
<accession>A0A6N8DNP7</accession>
<dbReference type="NCBIfam" id="TIGR03498">
    <property type="entry name" value="FliI_clade3"/>
    <property type="match status" value="1"/>
</dbReference>
<dbReference type="OrthoDB" id="9801639at2"/>
<keyword evidence="17" id="KW-0966">Cell projection</keyword>
<evidence type="ECO:0000256" key="2">
    <source>
        <dbReference type="ARBA" id="ARBA00008936"/>
    </source>
</evidence>
<comment type="caution">
    <text evidence="17">The sequence shown here is derived from an EMBL/GenBank/DDBJ whole genome shotgun (WGS) entry which is preliminary data.</text>
</comment>
<dbReference type="GO" id="GO:0016887">
    <property type="term" value="F:ATP hydrolysis activity"/>
    <property type="evidence" value="ECO:0007669"/>
    <property type="project" value="InterPro"/>
</dbReference>
<evidence type="ECO:0000256" key="10">
    <source>
        <dbReference type="ARBA" id="ARBA00022840"/>
    </source>
</evidence>
<keyword evidence="17" id="KW-0282">Flagellum</keyword>
<dbReference type="GO" id="GO:0044781">
    <property type="term" value="P:bacterial-type flagellum organization"/>
    <property type="evidence" value="ECO:0007669"/>
    <property type="project" value="UniProtKB-KW"/>
</dbReference>
<dbReference type="PANTHER" id="PTHR15184:SF9">
    <property type="entry name" value="SPI-1 TYPE 3 SECRETION SYSTEM ATPASE"/>
    <property type="match status" value="1"/>
</dbReference>
<keyword evidence="8" id="KW-0375">Hydrogen ion transport</keyword>
<evidence type="ECO:0000256" key="8">
    <source>
        <dbReference type="ARBA" id="ARBA00022781"/>
    </source>
</evidence>
<evidence type="ECO:0000256" key="4">
    <source>
        <dbReference type="ARBA" id="ARBA00020580"/>
    </source>
</evidence>
<dbReference type="GO" id="GO:0009288">
    <property type="term" value="C:bacterial-type flagellum"/>
    <property type="evidence" value="ECO:0007669"/>
    <property type="project" value="InterPro"/>
</dbReference>
<feature type="domain" description="AAA+ ATPase" evidence="16">
    <location>
        <begin position="161"/>
        <end position="344"/>
    </location>
</feature>
<dbReference type="PANTHER" id="PTHR15184">
    <property type="entry name" value="ATP SYNTHASE"/>
    <property type="match status" value="1"/>
</dbReference>
<comment type="similarity">
    <text evidence="2">Belongs to the ATPase alpha/beta chains family.</text>
</comment>
<dbReference type="NCBIfam" id="TIGR01026">
    <property type="entry name" value="fliI_yscN"/>
    <property type="match status" value="1"/>
</dbReference>
<dbReference type="GO" id="GO:0005737">
    <property type="term" value="C:cytoplasm"/>
    <property type="evidence" value="ECO:0007669"/>
    <property type="project" value="UniProtKB-SubCell"/>
</dbReference>
<keyword evidence="12" id="KW-1278">Translocase</keyword>
<dbReference type="GO" id="GO:0046933">
    <property type="term" value="F:proton-transporting ATP synthase activity, rotational mechanism"/>
    <property type="evidence" value="ECO:0007669"/>
    <property type="project" value="TreeGrafter"/>
</dbReference>
<evidence type="ECO:0000256" key="1">
    <source>
        <dbReference type="ARBA" id="ARBA00004496"/>
    </source>
</evidence>
<evidence type="ECO:0000313" key="17">
    <source>
        <dbReference type="EMBL" id="MTV31466.1"/>
    </source>
</evidence>
<keyword evidence="5" id="KW-0813">Transport</keyword>
<keyword evidence="14" id="KW-1006">Bacterial flagellum protein export</keyword>
<keyword evidence="9" id="KW-1005">Bacterial flagellum biogenesis</keyword>
<dbReference type="InterPro" id="IPR022426">
    <property type="entry name" value="FliI_clade3"/>
</dbReference>
<dbReference type="Gene3D" id="3.40.50.12240">
    <property type="match status" value="1"/>
</dbReference>
<evidence type="ECO:0000256" key="12">
    <source>
        <dbReference type="ARBA" id="ARBA00022967"/>
    </source>
</evidence>
<dbReference type="InterPro" id="IPR005714">
    <property type="entry name" value="ATPase_T3SS_FliI/YscN"/>
</dbReference>
<evidence type="ECO:0000313" key="18">
    <source>
        <dbReference type="Proteomes" id="UP000439113"/>
    </source>
</evidence>
<dbReference type="GO" id="GO:0005524">
    <property type="term" value="F:ATP binding"/>
    <property type="evidence" value="ECO:0007669"/>
    <property type="project" value="UniProtKB-KW"/>
</dbReference>
<keyword evidence="7" id="KW-0547">Nucleotide-binding</keyword>
<dbReference type="EMBL" id="WNKS01000008">
    <property type="protein sequence ID" value="MTV31466.1"/>
    <property type="molecule type" value="Genomic_DNA"/>
</dbReference>
<dbReference type="CDD" id="cd01136">
    <property type="entry name" value="ATPase_flagellum-secretory_path_III"/>
    <property type="match status" value="1"/>
</dbReference>
<evidence type="ECO:0000256" key="5">
    <source>
        <dbReference type="ARBA" id="ARBA00022448"/>
    </source>
</evidence>
<dbReference type="Pfam" id="PF00006">
    <property type="entry name" value="ATP-synt_ab"/>
    <property type="match status" value="1"/>
</dbReference>
<organism evidence="17 18">
    <name type="scientific">Rhodoblastus acidophilus</name>
    <name type="common">Rhodopseudomonas acidophila</name>
    <dbReference type="NCBI Taxonomy" id="1074"/>
    <lineage>
        <taxon>Bacteria</taxon>
        <taxon>Pseudomonadati</taxon>
        <taxon>Pseudomonadota</taxon>
        <taxon>Alphaproteobacteria</taxon>
        <taxon>Hyphomicrobiales</taxon>
        <taxon>Rhodoblastaceae</taxon>
        <taxon>Rhodoblastus</taxon>
    </lineage>
</organism>
<dbReference type="EC" id="7.1.2.2" evidence="3"/>
<evidence type="ECO:0000256" key="7">
    <source>
        <dbReference type="ARBA" id="ARBA00022741"/>
    </source>
</evidence>
<keyword evidence="13" id="KW-0406">Ion transport</keyword>